<organism evidence="1 2">
    <name type="scientific">Phytophthora cactorum</name>
    <dbReference type="NCBI Taxonomy" id="29920"/>
    <lineage>
        <taxon>Eukaryota</taxon>
        <taxon>Sar</taxon>
        <taxon>Stramenopiles</taxon>
        <taxon>Oomycota</taxon>
        <taxon>Peronosporomycetes</taxon>
        <taxon>Peronosporales</taxon>
        <taxon>Peronosporaceae</taxon>
        <taxon>Phytophthora</taxon>
    </lineage>
</organism>
<evidence type="ECO:0000313" key="1">
    <source>
        <dbReference type="EMBL" id="KAG6946811.1"/>
    </source>
</evidence>
<dbReference type="VEuPathDB" id="FungiDB:PC110_g9101"/>
<dbReference type="EMBL" id="JAENGZ010001673">
    <property type="protein sequence ID" value="KAG6946811.1"/>
    <property type="molecule type" value="Genomic_DNA"/>
</dbReference>
<dbReference type="OrthoDB" id="96101at2759"/>
<dbReference type="PANTHER" id="PTHR40866">
    <property type="entry name" value="BED-TYPE DOMAIN-CONTAINING PROTEIN"/>
    <property type="match status" value="1"/>
</dbReference>
<protein>
    <recommendedName>
        <fullName evidence="3">BED-type domain-containing protein</fullName>
    </recommendedName>
</protein>
<reference evidence="1" key="1">
    <citation type="submission" date="2021-01" db="EMBL/GenBank/DDBJ databases">
        <title>Phytophthora aleatoria, a newly-described species from Pinus radiata is distinct from Phytophthora cactorum isolates based on comparative genomics.</title>
        <authorList>
            <person name="Mcdougal R."/>
            <person name="Panda P."/>
            <person name="Williams N."/>
            <person name="Studholme D.J."/>
        </authorList>
    </citation>
    <scope>NUCLEOTIDE SEQUENCE</scope>
    <source>
        <strain evidence="1">NZFS 3830</strain>
    </source>
</reference>
<dbReference type="VEuPathDB" id="FungiDB:PC110_g9102"/>
<accession>A0A8T1TVU3</accession>
<evidence type="ECO:0000313" key="2">
    <source>
        <dbReference type="Proteomes" id="UP000688947"/>
    </source>
</evidence>
<sequence>MSDALVATPRSKSKFTPKQIASLYFMPFLTEDGDPIGLQVCKGCGKTRKHVPKTGCTNLVSHVRSDHGHFEAEMEAASTATTGTLLPWGNLPFSFVEMEETRRYTNLAPVCEETITHDMENVTKAVERSIGDELPEEIGAAQSFLEPYEEELEQVQSLMKRTKTSLRPKTRQDTRWGSTYTMLARYFELREFISADDEELAESVSMKLQSEELSLRDLLDGRLEVLPSFNNYLAPNAEIVHSPDVESGAAKVLGGKANRLTRTEKVALGDKAPSEYILLDAIPLTNIVERLFSIARMVLRYERNRLSSMTLEMILFLKINQTYWDVTTVDTCI</sequence>
<dbReference type="PANTHER" id="PTHR40866:SF1">
    <property type="entry name" value="BED-TYPE DOMAIN-CONTAINING PROTEIN"/>
    <property type="match status" value="1"/>
</dbReference>
<comment type="caution">
    <text evidence="1">The sequence shown here is derived from an EMBL/GenBank/DDBJ whole genome shotgun (WGS) entry which is preliminary data.</text>
</comment>
<proteinExistence type="predicted"/>
<evidence type="ECO:0008006" key="3">
    <source>
        <dbReference type="Google" id="ProtNLM"/>
    </source>
</evidence>
<dbReference type="Proteomes" id="UP000688947">
    <property type="component" value="Unassembled WGS sequence"/>
</dbReference>
<dbReference type="AlphaFoldDB" id="A0A8T1TVU3"/>
<name>A0A8T1TVU3_9STRA</name>
<gene>
    <name evidence="1" type="ORF">JG687_00016503</name>
</gene>